<accession>A0ABX1HJA6</accession>
<reference evidence="3 4" key="1">
    <citation type="submission" date="2020-03" db="EMBL/GenBank/DDBJ databases">
        <title>Genomic Encyclopedia of Type Strains, Phase IV (KMG-V): Genome sequencing to study the core and pangenomes of soil and plant-associated prokaryotes.</title>
        <authorList>
            <person name="Whitman W."/>
        </authorList>
    </citation>
    <scope>NUCLEOTIDE SEQUENCE [LARGE SCALE GENOMIC DNA]</scope>
    <source>
        <strain evidence="3 4">1B</strain>
    </source>
</reference>
<dbReference type="Proteomes" id="UP000717634">
    <property type="component" value="Unassembled WGS sequence"/>
</dbReference>
<evidence type="ECO:0000313" key="4">
    <source>
        <dbReference type="Proteomes" id="UP000717634"/>
    </source>
</evidence>
<feature type="domain" description="UspA" evidence="2">
    <location>
        <begin position="145"/>
        <end position="268"/>
    </location>
</feature>
<dbReference type="InterPro" id="IPR014729">
    <property type="entry name" value="Rossmann-like_a/b/a_fold"/>
</dbReference>
<sequence length="270" mass="28984">MTASLLVLTDFFQAANRALDYATNLARPLHARLVLLNVRRDSVLDPERLTGDFSDLSKEAVALALSSVARGLPVPVVSEVGYGRVEVAVADAVARHHPALIVLGRPDHSDLPDELVQTTSLELLRHAPYPMLVVPYLTSSTAPPRRVLMAVDGEPFNLGAHAGTMQQLFTALKAEVTVLNVSAGHHEQDLAALESVQQTGLLADLAPPHARTVTSASVARGILQVAQPHDFDLLVVIARERSFLGKLFHNSVTAQLVLDSALPVLILPAR</sequence>
<dbReference type="EMBL" id="JAAVTK010000008">
    <property type="protein sequence ID" value="NKI90275.1"/>
    <property type="molecule type" value="Genomic_DNA"/>
</dbReference>
<dbReference type="PANTHER" id="PTHR46268">
    <property type="entry name" value="STRESS RESPONSE PROTEIN NHAX"/>
    <property type="match status" value="1"/>
</dbReference>
<comment type="similarity">
    <text evidence="1">Belongs to the universal stress protein A family.</text>
</comment>
<keyword evidence="4" id="KW-1185">Reference proteome</keyword>
<evidence type="ECO:0000313" key="3">
    <source>
        <dbReference type="EMBL" id="NKI90275.1"/>
    </source>
</evidence>
<dbReference type="InterPro" id="IPR006016">
    <property type="entry name" value="UspA"/>
</dbReference>
<gene>
    <name evidence="3" type="ORF">HBN54_002875</name>
</gene>
<dbReference type="PANTHER" id="PTHR46268:SF6">
    <property type="entry name" value="UNIVERSAL STRESS PROTEIN UP12"/>
    <property type="match status" value="1"/>
</dbReference>
<organism evidence="3 4">
    <name type="scientific">Hymenobacter artigasi</name>
    <dbReference type="NCBI Taxonomy" id="2719616"/>
    <lineage>
        <taxon>Bacteria</taxon>
        <taxon>Pseudomonadati</taxon>
        <taxon>Bacteroidota</taxon>
        <taxon>Cytophagia</taxon>
        <taxon>Cytophagales</taxon>
        <taxon>Hymenobacteraceae</taxon>
        <taxon>Hymenobacter</taxon>
    </lineage>
</organism>
<dbReference type="Pfam" id="PF00582">
    <property type="entry name" value="Usp"/>
    <property type="match status" value="2"/>
</dbReference>
<name>A0ABX1HJA6_9BACT</name>
<proteinExistence type="inferred from homology"/>
<comment type="caution">
    <text evidence="3">The sequence shown here is derived from an EMBL/GenBank/DDBJ whole genome shotgun (WGS) entry which is preliminary data.</text>
</comment>
<protein>
    <submittedName>
        <fullName evidence="3">Nucleotide-binding universal stress UspA family protein</fullName>
    </submittedName>
</protein>
<evidence type="ECO:0000259" key="2">
    <source>
        <dbReference type="Pfam" id="PF00582"/>
    </source>
</evidence>
<dbReference type="SUPFAM" id="SSF52402">
    <property type="entry name" value="Adenine nucleotide alpha hydrolases-like"/>
    <property type="match status" value="2"/>
</dbReference>
<dbReference type="CDD" id="cd00293">
    <property type="entry name" value="USP-like"/>
    <property type="match status" value="2"/>
</dbReference>
<dbReference type="RefSeq" id="WP_168673880.1">
    <property type="nucleotide sequence ID" value="NZ_JAAVTK010000008.1"/>
</dbReference>
<evidence type="ECO:0000256" key="1">
    <source>
        <dbReference type="ARBA" id="ARBA00008791"/>
    </source>
</evidence>
<feature type="domain" description="UspA" evidence="2">
    <location>
        <begin position="4"/>
        <end position="135"/>
    </location>
</feature>
<dbReference type="Gene3D" id="3.40.50.620">
    <property type="entry name" value="HUPs"/>
    <property type="match status" value="2"/>
</dbReference>